<feature type="region of interest" description="Disordered" evidence="1">
    <location>
        <begin position="101"/>
        <end position="129"/>
    </location>
</feature>
<evidence type="ECO:0000313" key="3">
    <source>
        <dbReference type="Proteomes" id="UP000031866"/>
    </source>
</evidence>
<dbReference type="AlphaFoldDB" id="A0A0B5QFV9"/>
<dbReference type="KEGG" id="cbei:LF65_04638"/>
<evidence type="ECO:0008006" key="4">
    <source>
        <dbReference type="Google" id="ProtNLM"/>
    </source>
</evidence>
<feature type="compositionally biased region" description="Polar residues" evidence="1">
    <location>
        <begin position="259"/>
        <end position="273"/>
    </location>
</feature>
<accession>A0A0B5QFV9</accession>
<dbReference type="OrthoDB" id="1932320at2"/>
<feature type="region of interest" description="Disordered" evidence="1">
    <location>
        <begin position="23"/>
        <end position="47"/>
    </location>
</feature>
<gene>
    <name evidence="2" type="ORF">LF65_04638</name>
</gene>
<organism evidence="2 3">
    <name type="scientific">Clostridium beijerinckii</name>
    <name type="common">Clostridium MP</name>
    <dbReference type="NCBI Taxonomy" id="1520"/>
    <lineage>
        <taxon>Bacteria</taxon>
        <taxon>Bacillati</taxon>
        <taxon>Bacillota</taxon>
        <taxon>Clostridia</taxon>
        <taxon>Eubacteriales</taxon>
        <taxon>Clostridiaceae</taxon>
        <taxon>Clostridium</taxon>
    </lineage>
</organism>
<evidence type="ECO:0000313" key="2">
    <source>
        <dbReference type="EMBL" id="AJH01170.1"/>
    </source>
</evidence>
<dbReference type="Proteomes" id="UP000031866">
    <property type="component" value="Chromosome"/>
</dbReference>
<feature type="compositionally biased region" description="Basic and acidic residues" evidence="1">
    <location>
        <begin position="227"/>
        <end position="258"/>
    </location>
</feature>
<sequence length="273" mass="30975">MSSITINSNRTNLFKNININSTDDKKKNVVNGNSSITNKQDKKESGLMQNLLKQKQELKEEKQALMAKEMDAKEKKAKMDELNQKIKDVDSQIQQLKIQEKQEELQKKQDEISKKKAKEETPNKDDNKTKGDVIISASLGELIKISGSQKTIHLLKDSKNRQKVEAEYIKPNNIENSYDNNRLSQIGASIANINMTISKKIGDINKSAERIQAKTELALKQIKDKDDNKLNGETKDLDNNTNKLDKSSKDKTNSKLDTEPNNNPYNKTTETIV</sequence>
<evidence type="ECO:0000256" key="1">
    <source>
        <dbReference type="SAM" id="MobiDB-lite"/>
    </source>
</evidence>
<reference evidence="3" key="1">
    <citation type="submission" date="2014-12" db="EMBL/GenBank/DDBJ databases">
        <title>Genome sequence of Clostridium beijerinckii strain 59B.</title>
        <authorList>
            <person name="Little G.T."/>
            <person name="Minton N.P."/>
        </authorList>
    </citation>
    <scope>NUCLEOTIDE SEQUENCE [LARGE SCALE GENOMIC DNA]</scope>
    <source>
        <strain evidence="3">59B</strain>
    </source>
</reference>
<proteinExistence type="predicted"/>
<dbReference type="EMBL" id="CP010086">
    <property type="protein sequence ID" value="AJH01170.1"/>
    <property type="molecule type" value="Genomic_DNA"/>
</dbReference>
<dbReference type="RefSeq" id="WP_041899259.1">
    <property type="nucleotide sequence ID" value="NZ_CP010086.2"/>
</dbReference>
<feature type="region of interest" description="Disordered" evidence="1">
    <location>
        <begin position="227"/>
        <end position="273"/>
    </location>
</feature>
<protein>
    <recommendedName>
        <fullName evidence="4">Viral A-type inclusion protein</fullName>
    </recommendedName>
</protein>
<name>A0A0B5QFV9_CLOBE</name>